<protein>
    <submittedName>
        <fullName evidence="1">Outer membrane beta-barrel protein</fullName>
    </submittedName>
</protein>
<accession>A0ACC6T0H4</accession>
<dbReference type="Proteomes" id="UP001480082">
    <property type="component" value="Unassembled WGS sequence"/>
</dbReference>
<dbReference type="EMBL" id="JAMYRI010000009">
    <property type="protein sequence ID" value="MER9285534.1"/>
    <property type="molecule type" value="Genomic_DNA"/>
</dbReference>
<proteinExistence type="predicted"/>
<comment type="caution">
    <text evidence="1">The sequence shown here is derived from an EMBL/GenBank/DDBJ whole genome shotgun (WGS) entry which is preliminary data.</text>
</comment>
<gene>
    <name evidence="1" type="ORF">NKI81_16410</name>
</gene>
<name>A0ACC6T0H4_9HYPH</name>
<evidence type="ECO:0000313" key="2">
    <source>
        <dbReference type="Proteomes" id="UP001480082"/>
    </source>
</evidence>
<organism evidence="1 2">
    <name type="scientific">Mesorhizobium australicum</name>
    <dbReference type="NCBI Taxonomy" id="536018"/>
    <lineage>
        <taxon>Bacteria</taxon>
        <taxon>Pseudomonadati</taxon>
        <taxon>Pseudomonadota</taxon>
        <taxon>Alphaproteobacteria</taxon>
        <taxon>Hyphomicrobiales</taxon>
        <taxon>Phyllobacteriaceae</taxon>
        <taxon>Mesorhizobium</taxon>
    </lineage>
</organism>
<sequence length="93" mass="10257">MDRFLPYIAGGVAFAKYDVDNTVGGTTSRMFDKTVTGWTVGAGIDYAFTDNLIGRAEYRYTDFGTARADEGVFDPFDADLSTNEVRLGLAYKF</sequence>
<evidence type="ECO:0000313" key="1">
    <source>
        <dbReference type="EMBL" id="MER9285534.1"/>
    </source>
</evidence>
<reference evidence="1 2" key="1">
    <citation type="journal article" date="2024" name="Proc. Natl. Acad. Sci. U.S.A.">
        <title>The evolutionary genomics of adaptation to stress in wild rhizobium bacteria.</title>
        <authorList>
            <person name="Kehlet-Delgado H."/>
            <person name="Montoya A.P."/>
            <person name="Jensen K.T."/>
            <person name="Wendlandt C.E."/>
            <person name="Dexheimer C."/>
            <person name="Roberts M."/>
            <person name="Torres Martinez L."/>
            <person name="Friesen M.L."/>
            <person name="Griffitts J.S."/>
            <person name="Porter S.S."/>
        </authorList>
    </citation>
    <scope>NUCLEOTIDE SEQUENCE [LARGE SCALE GENOMIC DNA]</scope>
    <source>
        <strain evidence="1 2">M0468</strain>
    </source>
</reference>
<keyword evidence="2" id="KW-1185">Reference proteome</keyword>